<dbReference type="FunFam" id="3.40.50.920:FF:000001">
    <property type="entry name" value="Pyruvate dehydrogenase E1 beta subunit"/>
    <property type="match status" value="1"/>
</dbReference>
<keyword evidence="2" id="KW-0560">Oxidoreductase</keyword>
<evidence type="ECO:0000313" key="5">
    <source>
        <dbReference type="EMBL" id="BBO79770.1"/>
    </source>
</evidence>
<dbReference type="InterPro" id="IPR005475">
    <property type="entry name" value="Transketolase-like_Pyr-bd"/>
</dbReference>
<dbReference type="Gene3D" id="3.40.50.970">
    <property type="match status" value="1"/>
</dbReference>
<dbReference type="InterPro" id="IPR009014">
    <property type="entry name" value="Transketo_C/PFOR_II"/>
</dbReference>
<dbReference type="SUPFAM" id="SSF52518">
    <property type="entry name" value="Thiamin diphosphate-binding fold (THDP-binding)"/>
    <property type="match status" value="1"/>
</dbReference>
<dbReference type="EMBL" id="AP021876">
    <property type="protein sequence ID" value="BBO79770.1"/>
    <property type="molecule type" value="Genomic_DNA"/>
</dbReference>
<protein>
    <submittedName>
        <fullName evidence="5">Acetoin dehydrogenase</fullName>
    </submittedName>
</protein>
<dbReference type="InterPro" id="IPR033248">
    <property type="entry name" value="Transketolase_C"/>
</dbReference>
<dbReference type="PANTHER" id="PTHR43257:SF2">
    <property type="entry name" value="PYRUVATE DEHYDROGENASE E1 COMPONENT SUBUNIT BETA"/>
    <property type="match status" value="1"/>
</dbReference>
<dbReference type="Pfam" id="PF02780">
    <property type="entry name" value="Transketolase_C"/>
    <property type="match status" value="1"/>
</dbReference>
<comment type="cofactor">
    <cofactor evidence="1">
        <name>thiamine diphosphate</name>
        <dbReference type="ChEBI" id="CHEBI:58937"/>
    </cofactor>
</comment>
<dbReference type="KEGG" id="dov:DSCO28_03360"/>
<accession>A0A5K7ZMQ7</accession>
<dbReference type="AlphaFoldDB" id="A0A5K7ZMQ7"/>
<keyword evidence="3" id="KW-0786">Thiamine pyrophosphate</keyword>
<evidence type="ECO:0000259" key="4">
    <source>
        <dbReference type="SMART" id="SM00861"/>
    </source>
</evidence>
<organism evidence="5 6">
    <name type="scientific">Desulfosarcina ovata subsp. sediminis</name>
    <dbReference type="NCBI Taxonomy" id="885957"/>
    <lineage>
        <taxon>Bacteria</taxon>
        <taxon>Pseudomonadati</taxon>
        <taxon>Thermodesulfobacteriota</taxon>
        <taxon>Desulfobacteria</taxon>
        <taxon>Desulfobacterales</taxon>
        <taxon>Desulfosarcinaceae</taxon>
        <taxon>Desulfosarcina</taxon>
    </lineage>
</organism>
<evidence type="ECO:0000256" key="3">
    <source>
        <dbReference type="ARBA" id="ARBA00023052"/>
    </source>
</evidence>
<dbReference type="PANTHER" id="PTHR43257">
    <property type="entry name" value="PYRUVATE DEHYDROGENASE E1 COMPONENT BETA SUBUNIT"/>
    <property type="match status" value="1"/>
</dbReference>
<dbReference type="Pfam" id="PF02779">
    <property type="entry name" value="Transket_pyr"/>
    <property type="match status" value="1"/>
</dbReference>
<evidence type="ECO:0000313" key="6">
    <source>
        <dbReference type="Proteomes" id="UP000425960"/>
    </source>
</evidence>
<dbReference type="Gene3D" id="3.40.50.920">
    <property type="match status" value="1"/>
</dbReference>
<sequence length="331" mass="36888">MEMERDSDIFIYGVGVPDHKRIFGTTNSILEKFGIQRCFDTPIAEESMTGLALGASINGLRPIHVHIRVDFLLLAMNQIVNMISSFRYGNGGCKGAPIVIRAIVGRGWGQGFQHSKSMHGTFAKIPGLKVVCPTTPEDAKGLMIAAIRDDDPVLIFENRWLYWQVGDVPEGDYSIPLGQGKVLRPGNDFTIVATSWMNVEALHAARILSRHGIEVEIVDPRTISPLDEELIVRSVEKTGYCLVADNDWTYCGFSAEIAAIVSERCFERLKAPVQRVGFASIPCPTTRNLENEFYPNAKDLVRNIEKILGLVPIDMSDEKFYSHENQFKGPF</sequence>
<reference evidence="5 6" key="1">
    <citation type="submission" date="2019-11" db="EMBL/GenBank/DDBJ databases">
        <title>Comparative genomics of hydrocarbon-degrading Desulfosarcina strains.</title>
        <authorList>
            <person name="Watanabe M."/>
            <person name="Kojima H."/>
            <person name="Fukui M."/>
        </authorList>
    </citation>
    <scope>NUCLEOTIDE SEQUENCE [LARGE SCALE GENOMIC DNA]</scope>
    <source>
        <strain evidence="5 6">28bB2T</strain>
    </source>
</reference>
<dbReference type="Proteomes" id="UP000425960">
    <property type="component" value="Chromosome"/>
</dbReference>
<name>A0A5K7ZMQ7_9BACT</name>
<dbReference type="GO" id="GO:0016491">
    <property type="term" value="F:oxidoreductase activity"/>
    <property type="evidence" value="ECO:0007669"/>
    <property type="project" value="UniProtKB-KW"/>
</dbReference>
<dbReference type="RefSeq" id="WP_173179005.1">
    <property type="nucleotide sequence ID" value="NZ_AP021876.1"/>
</dbReference>
<dbReference type="InterPro" id="IPR029061">
    <property type="entry name" value="THDP-binding"/>
</dbReference>
<evidence type="ECO:0000256" key="1">
    <source>
        <dbReference type="ARBA" id="ARBA00001964"/>
    </source>
</evidence>
<dbReference type="SUPFAM" id="SSF52922">
    <property type="entry name" value="TK C-terminal domain-like"/>
    <property type="match status" value="1"/>
</dbReference>
<gene>
    <name evidence="5" type="ORF">DSCO28_03360</name>
</gene>
<dbReference type="SMART" id="SM00861">
    <property type="entry name" value="Transket_pyr"/>
    <property type="match status" value="1"/>
</dbReference>
<proteinExistence type="predicted"/>
<feature type="domain" description="Transketolase-like pyrimidine-binding" evidence="4">
    <location>
        <begin position="2"/>
        <end position="164"/>
    </location>
</feature>
<evidence type="ECO:0000256" key="2">
    <source>
        <dbReference type="ARBA" id="ARBA00023002"/>
    </source>
</evidence>